<proteinExistence type="predicted"/>
<organism evidence="1 2">
    <name type="scientific">Amylocarpus encephaloides</name>
    <dbReference type="NCBI Taxonomy" id="45428"/>
    <lineage>
        <taxon>Eukaryota</taxon>
        <taxon>Fungi</taxon>
        <taxon>Dikarya</taxon>
        <taxon>Ascomycota</taxon>
        <taxon>Pezizomycotina</taxon>
        <taxon>Leotiomycetes</taxon>
        <taxon>Helotiales</taxon>
        <taxon>Helotiales incertae sedis</taxon>
        <taxon>Amylocarpus</taxon>
    </lineage>
</organism>
<protein>
    <submittedName>
        <fullName evidence="1">PLC-like phosphodiesterase</fullName>
    </submittedName>
</protein>
<dbReference type="EMBL" id="MU251510">
    <property type="protein sequence ID" value="KAG9233218.1"/>
    <property type="molecule type" value="Genomic_DNA"/>
</dbReference>
<evidence type="ECO:0000313" key="1">
    <source>
        <dbReference type="EMBL" id="KAG9233218.1"/>
    </source>
</evidence>
<evidence type="ECO:0000313" key="2">
    <source>
        <dbReference type="Proteomes" id="UP000824998"/>
    </source>
</evidence>
<sequence length="452" mass="49206">MPSKGVQCYSYIAVQGCAIEFNVPGGGIRKDGFRQFGNDHLEVDKKNIHGVFNFTGTFSFTVTQNGTQIAHQQLDINTMTGNLEGGTMNHMEATPSILAGEVIVNYGFYDAPDAVQGAAGLPTSDQCSPQSDKPFSRWFLPAAHDVGMNSMENSEAVLHSDALIDVMRKINPVFAEVAGMMTHSAVKAIAPNIVKGLALTQKDTIAMMLSIGIRYFEFRPAYLHNEIRDTAGIPNGLYFMHSAIPGMAYSQFLRDTVDFLVQHPDEMVVVQLRWDGVPAECARPSDEDMNNHLNVALGASNGAIQHGTIDDMLHKSAAQLRAEQKRLILFVNSDSFSTYTDLGNATINGDSILAEFNTLSPEKQAGHPFTNLQCQATATNIPDVVAFSVLNANASSSCLLATKPICDSKTLPWIQREAGRLDPSILVVVMNDFVDGATADVCIEWSRRRLEG</sequence>
<dbReference type="PANTHER" id="PTHR13593">
    <property type="match status" value="1"/>
</dbReference>
<reference evidence="1" key="1">
    <citation type="journal article" date="2021" name="IMA Fungus">
        <title>Genomic characterization of three marine fungi, including Emericellopsis atlantica sp. nov. with signatures of a generalist lifestyle and marine biomass degradation.</title>
        <authorList>
            <person name="Hagestad O.C."/>
            <person name="Hou L."/>
            <person name="Andersen J.H."/>
            <person name="Hansen E.H."/>
            <person name="Altermark B."/>
            <person name="Li C."/>
            <person name="Kuhnert E."/>
            <person name="Cox R.J."/>
            <person name="Crous P.W."/>
            <person name="Spatafora J.W."/>
            <person name="Lail K."/>
            <person name="Amirebrahimi M."/>
            <person name="Lipzen A."/>
            <person name="Pangilinan J."/>
            <person name="Andreopoulos W."/>
            <person name="Hayes R.D."/>
            <person name="Ng V."/>
            <person name="Grigoriev I.V."/>
            <person name="Jackson S.A."/>
            <person name="Sutton T.D.S."/>
            <person name="Dobson A.D.W."/>
            <person name="Rama T."/>
        </authorList>
    </citation>
    <scope>NUCLEOTIDE SEQUENCE</scope>
    <source>
        <strain evidence="1">TRa018bII</strain>
    </source>
</reference>
<dbReference type="OrthoDB" id="1046782at2759"/>
<gene>
    <name evidence="1" type="ORF">BJ875DRAFT_505513</name>
</gene>
<dbReference type="GO" id="GO:0006629">
    <property type="term" value="P:lipid metabolic process"/>
    <property type="evidence" value="ECO:0007669"/>
    <property type="project" value="InterPro"/>
</dbReference>
<dbReference type="GO" id="GO:0008081">
    <property type="term" value="F:phosphoric diester hydrolase activity"/>
    <property type="evidence" value="ECO:0007669"/>
    <property type="project" value="InterPro"/>
</dbReference>
<keyword evidence="2" id="KW-1185">Reference proteome</keyword>
<dbReference type="PANTHER" id="PTHR13593:SF146">
    <property type="entry name" value="PLC-LIKE PHOSPHODIESTERASE"/>
    <property type="match status" value="1"/>
</dbReference>
<dbReference type="AlphaFoldDB" id="A0A9P8C436"/>
<name>A0A9P8C436_9HELO</name>
<dbReference type="InterPro" id="IPR051057">
    <property type="entry name" value="PI-PLC_domain"/>
</dbReference>
<dbReference type="SUPFAM" id="SSF51695">
    <property type="entry name" value="PLC-like phosphodiesterases"/>
    <property type="match status" value="1"/>
</dbReference>
<dbReference type="Proteomes" id="UP000824998">
    <property type="component" value="Unassembled WGS sequence"/>
</dbReference>
<dbReference type="Gene3D" id="3.20.20.190">
    <property type="entry name" value="Phosphatidylinositol (PI) phosphodiesterase"/>
    <property type="match status" value="1"/>
</dbReference>
<dbReference type="PROSITE" id="PS51257">
    <property type="entry name" value="PROKAR_LIPOPROTEIN"/>
    <property type="match status" value="1"/>
</dbReference>
<dbReference type="InterPro" id="IPR017946">
    <property type="entry name" value="PLC-like_Pdiesterase_TIM-brl"/>
</dbReference>
<accession>A0A9P8C436</accession>
<comment type="caution">
    <text evidence="1">The sequence shown here is derived from an EMBL/GenBank/DDBJ whole genome shotgun (WGS) entry which is preliminary data.</text>
</comment>